<proteinExistence type="predicted"/>
<reference evidence="1 2" key="1">
    <citation type="journal article" date="2024" name="Ann. Entomol. Soc. Am.">
        <title>Genomic analyses of the southern and eastern yellowjacket wasps (Hymenoptera: Vespidae) reveal evolutionary signatures of social life.</title>
        <authorList>
            <person name="Catto M.A."/>
            <person name="Caine P.B."/>
            <person name="Orr S.E."/>
            <person name="Hunt B.G."/>
            <person name="Goodisman M.A.D."/>
        </authorList>
    </citation>
    <scope>NUCLEOTIDE SEQUENCE [LARGE SCALE GENOMIC DNA]</scope>
    <source>
        <strain evidence="1">232</strain>
        <tissue evidence="1">Head and thorax</tissue>
    </source>
</reference>
<evidence type="ECO:0000313" key="1">
    <source>
        <dbReference type="EMBL" id="KAL2727577.1"/>
    </source>
</evidence>
<name>A0ABD2B4E0_VESMC</name>
<sequence>MNIEILTGCPSSKHILDWQSSATCDVIFVGSLINSNDYCISLLFCTSTSEHRNSFRIPFLQASTKT</sequence>
<dbReference type="AlphaFoldDB" id="A0ABD2B4E0"/>
<dbReference type="EMBL" id="JAYRBN010000100">
    <property type="protein sequence ID" value="KAL2727577.1"/>
    <property type="molecule type" value="Genomic_DNA"/>
</dbReference>
<keyword evidence="2" id="KW-1185">Reference proteome</keyword>
<gene>
    <name evidence="1" type="ORF">V1477_016853</name>
</gene>
<accession>A0ABD2B4E0</accession>
<protein>
    <submittedName>
        <fullName evidence="1">Uncharacterized protein</fullName>
    </submittedName>
</protein>
<dbReference type="Proteomes" id="UP001607303">
    <property type="component" value="Unassembled WGS sequence"/>
</dbReference>
<evidence type="ECO:0000313" key="2">
    <source>
        <dbReference type="Proteomes" id="UP001607303"/>
    </source>
</evidence>
<comment type="caution">
    <text evidence="1">The sequence shown here is derived from an EMBL/GenBank/DDBJ whole genome shotgun (WGS) entry which is preliminary data.</text>
</comment>
<organism evidence="1 2">
    <name type="scientific">Vespula maculifrons</name>
    <name type="common">Eastern yellow jacket</name>
    <name type="synonym">Wasp</name>
    <dbReference type="NCBI Taxonomy" id="7453"/>
    <lineage>
        <taxon>Eukaryota</taxon>
        <taxon>Metazoa</taxon>
        <taxon>Ecdysozoa</taxon>
        <taxon>Arthropoda</taxon>
        <taxon>Hexapoda</taxon>
        <taxon>Insecta</taxon>
        <taxon>Pterygota</taxon>
        <taxon>Neoptera</taxon>
        <taxon>Endopterygota</taxon>
        <taxon>Hymenoptera</taxon>
        <taxon>Apocrita</taxon>
        <taxon>Aculeata</taxon>
        <taxon>Vespoidea</taxon>
        <taxon>Vespidae</taxon>
        <taxon>Vespinae</taxon>
        <taxon>Vespula</taxon>
    </lineage>
</organism>